<feature type="non-terminal residue" evidence="1">
    <location>
        <position position="1"/>
    </location>
</feature>
<evidence type="ECO:0000313" key="1">
    <source>
        <dbReference type="EMBL" id="CEK98189.1"/>
    </source>
</evidence>
<sequence length="51" mass="5736">PAGMALDIISCKIKLNRNWGFSLPILQENQLDHVTQDFGPPCRRGYVLPLV</sequence>
<dbReference type="AlphaFoldDB" id="A0A0B7BY96"/>
<protein>
    <submittedName>
        <fullName evidence="1">Uncharacterized protein</fullName>
    </submittedName>
</protein>
<name>A0A0B7BY96_9EUPU</name>
<gene>
    <name evidence="1" type="primary">ORF218049</name>
</gene>
<organism evidence="1">
    <name type="scientific">Arion vulgaris</name>
    <dbReference type="NCBI Taxonomy" id="1028688"/>
    <lineage>
        <taxon>Eukaryota</taxon>
        <taxon>Metazoa</taxon>
        <taxon>Spiralia</taxon>
        <taxon>Lophotrochozoa</taxon>
        <taxon>Mollusca</taxon>
        <taxon>Gastropoda</taxon>
        <taxon>Heterobranchia</taxon>
        <taxon>Euthyneura</taxon>
        <taxon>Panpulmonata</taxon>
        <taxon>Eupulmonata</taxon>
        <taxon>Stylommatophora</taxon>
        <taxon>Helicina</taxon>
        <taxon>Arionoidea</taxon>
        <taxon>Arionidae</taxon>
        <taxon>Arion</taxon>
    </lineage>
</organism>
<accession>A0A0B7BY96</accession>
<dbReference type="EMBL" id="HACG01051318">
    <property type="protein sequence ID" value="CEK98189.1"/>
    <property type="molecule type" value="Transcribed_RNA"/>
</dbReference>
<reference evidence="1" key="1">
    <citation type="submission" date="2014-12" db="EMBL/GenBank/DDBJ databases">
        <title>Insight into the proteome of Arion vulgaris.</title>
        <authorList>
            <person name="Aradska J."/>
            <person name="Bulat T."/>
            <person name="Smidak R."/>
            <person name="Sarate P."/>
            <person name="Gangsoo J."/>
            <person name="Sialana F."/>
            <person name="Bilban M."/>
            <person name="Lubec G."/>
        </authorList>
    </citation>
    <scope>NUCLEOTIDE SEQUENCE</scope>
    <source>
        <tissue evidence="1">Skin</tissue>
    </source>
</reference>
<proteinExistence type="predicted"/>